<keyword evidence="2" id="KW-0472">Membrane</keyword>
<evidence type="ECO:0000313" key="3">
    <source>
        <dbReference type="EMBL" id="KAJ4461487.1"/>
    </source>
</evidence>
<organism evidence="3 4">
    <name type="scientific">Paratrimastix pyriformis</name>
    <dbReference type="NCBI Taxonomy" id="342808"/>
    <lineage>
        <taxon>Eukaryota</taxon>
        <taxon>Metamonada</taxon>
        <taxon>Preaxostyla</taxon>
        <taxon>Paratrimastigidae</taxon>
        <taxon>Paratrimastix</taxon>
    </lineage>
</organism>
<evidence type="ECO:0000256" key="2">
    <source>
        <dbReference type="SAM" id="Phobius"/>
    </source>
</evidence>
<name>A0ABQ8UQP5_9EUKA</name>
<dbReference type="EMBL" id="JAPMOS010000007">
    <property type="protein sequence ID" value="KAJ4461487.1"/>
    <property type="molecule type" value="Genomic_DNA"/>
</dbReference>
<keyword evidence="2" id="KW-0812">Transmembrane</keyword>
<keyword evidence="4" id="KW-1185">Reference proteome</keyword>
<evidence type="ECO:0000256" key="1">
    <source>
        <dbReference type="SAM" id="MobiDB-lite"/>
    </source>
</evidence>
<dbReference type="Proteomes" id="UP001141327">
    <property type="component" value="Unassembled WGS sequence"/>
</dbReference>
<sequence>MLRWWLAGRHDCEKGQLIDMVRKFMHLLVLGGPLGGGCLGLVAGLKVGRPLGDPFLLGHGGHTLGGPHLLKSGQLGGLTPGGHRAAGTPGQVAPAEERPGGHLAVQPLAPQARGPLAAGFAGCQRAD</sequence>
<gene>
    <name evidence="3" type="ORF">PAPYR_2066</name>
</gene>
<proteinExistence type="predicted"/>
<accession>A0ABQ8UQP5</accession>
<comment type="caution">
    <text evidence="3">The sequence shown here is derived from an EMBL/GenBank/DDBJ whole genome shotgun (WGS) entry which is preliminary data.</text>
</comment>
<feature type="transmembrane region" description="Helical" evidence="2">
    <location>
        <begin position="24"/>
        <end position="45"/>
    </location>
</feature>
<protein>
    <submittedName>
        <fullName evidence="3">Uncharacterized protein</fullName>
    </submittedName>
</protein>
<reference evidence="3" key="1">
    <citation type="journal article" date="2022" name="bioRxiv">
        <title>Genomics of Preaxostyla Flagellates Illuminates Evolutionary Transitions and the Path Towards Mitochondrial Loss.</title>
        <authorList>
            <person name="Novak L.V.F."/>
            <person name="Treitli S.C."/>
            <person name="Pyrih J."/>
            <person name="Halakuc P."/>
            <person name="Pipaliya S.V."/>
            <person name="Vacek V."/>
            <person name="Brzon O."/>
            <person name="Soukal P."/>
            <person name="Eme L."/>
            <person name="Dacks J.B."/>
            <person name="Karnkowska A."/>
            <person name="Elias M."/>
            <person name="Hampl V."/>
        </authorList>
    </citation>
    <scope>NUCLEOTIDE SEQUENCE</scope>
    <source>
        <strain evidence="3">RCP-MX</strain>
    </source>
</reference>
<feature type="region of interest" description="Disordered" evidence="1">
    <location>
        <begin position="75"/>
        <end position="99"/>
    </location>
</feature>
<keyword evidence="2" id="KW-1133">Transmembrane helix</keyword>
<evidence type="ECO:0000313" key="4">
    <source>
        <dbReference type="Proteomes" id="UP001141327"/>
    </source>
</evidence>